<evidence type="ECO:0000256" key="1">
    <source>
        <dbReference type="SAM" id="MobiDB-lite"/>
    </source>
</evidence>
<dbReference type="Proteomes" id="UP001642484">
    <property type="component" value="Unassembled WGS sequence"/>
</dbReference>
<comment type="caution">
    <text evidence="2">The sequence shown here is derived from an EMBL/GenBank/DDBJ whole genome shotgun (WGS) entry which is preliminary data.</text>
</comment>
<name>A0ABP0P9Q2_9DINO</name>
<gene>
    <name evidence="2" type="ORF">CCMP2556_LOCUS35099</name>
</gene>
<dbReference type="EMBL" id="CAXAMN010022618">
    <property type="protein sequence ID" value="CAK9071405.1"/>
    <property type="molecule type" value="Genomic_DNA"/>
</dbReference>
<organism evidence="2 3">
    <name type="scientific">Durusdinium trenchii</name>
    <dbReference type="NCBI Taxonomy" id="1381693"/>
    <lineage>
        <taxon>Eukaryota</taxon>
        <taxon>Sar</taxon>
        <taxon>Alveolata</taxon>
        <taxon>Dinophyceae</taxon>
        <taxon>Suessiales</taxon>
        <taxon>Symbiodiniaceae</taxon>
        <taxon>Durusdinium</taxon>
    </lineage>
</organism>
<accession>A0ABP0P9Q2</accession>
<sequence length="462" mass="51823">MRARKLEFGICGLDITYPRDRLGKLFQRPDACRVEPVAAFQLAYQGFPWERAVGYRDSDVTLEGRRYPGGETYPSWREIEEMITAMPAGTKLSYHLNETQDWKYVSWLLTGDERMERLISFLCENDRFKARHIQINVSARGVDPTLFSVGEGTLSSETVVKLAARYPETIFLLSVFERDGVTSWPWVRQTLDLSRGARAASATHARTLQNLAAFFDDSGGLGIQPTEVPEIPVGYPRGVGQPIGFTGGIVAENVKSWLSRYEERAQEAECWCISDAQSGFRVEHSRSKPIDAEKLEDMVKRIYEYGAETGDRTLQDLREEAQKKLETLDESELLEFVTNSTEKQDSLTFSASMGYGDSAVLAPGAALEDSAGSGPTSRGGSRQEFQRDLDQVEAKFRSTLGTEGLTRQRWMMLLMKAGCASQDAKALLKDYEDSHSISALWCVFEDVSFSVWIFLDPTDPVL</sequence>
<protein>
    <submittedName>
        <fullName evidence="2">Uncharacterized protein</fullName>
    </submittedName>
</protein>
<evidence type="ECO:0000313" key="2">
    <source>
        <dbReference type="EMBL" id="CAK9071405.1"/>
    </source>
</evidence>
<evidence type="ECO:0000313" key="3">
    <source>
        <dbReference type="Proteomes" id="UP001642484"/>
    </source>
</evidence>
<feature type="region of interest" description="Disordered" evidence="1">
    <location>
        <begin position="366"/>
        <end position="385"/>
    </location>
</feature>
<reference evidence="2 3" key="1">
    <citation type="submission" date="2024-02" db="EMBL/GenBank/DDBJ databases">
        <authorList>
            <person name="Chen Y."/>
            <person name="Shah S."/>
            <person name="Dougan E. K."/>
            <person name="Thang M."/>
            <person name="Chan C."/>
        </authorList>
    </citation>
    <scope>NUCLEOTIDE SEQUENCE [LARGE SCALE GENOMIC DNA]</scope>
</reference>
<proteinExistence type="predicted"/>
<keyword evidence="3" id="KW-1185">Reference proteome</keyword>